<sequence>MSYTPINEISKIRDELRATFCKGTTRPLSWRRRQLHQVARMVQENLEPFAKTIINDLGRPRNETYPVELGLVVTRSITSAEKLEEWTKPEVLTEAVPDWQKTWKPTIFKQAKGTVCIIGPWNYPMILTLQPLIGAIAAGCCAIIKPSEFSPAYSTLLAELLPKYLDTSAYRVVLGGIPETTRVLELQWDHIFYTGNGRVGRIVAAAAAKHLTPLTLELGGKSPIIIDANYDMDLAAKRLLWGKISNAGQICISPDHAFIVREKQDEFTAALKKWYGIFYANGPLNSEYGHIVNETHHTRLMALINETKGEIVVGGGSNDKLGIEPTVVKNVKNDDVLMDDELFGPIFPVIPVDSVDDAIEAINARPHPLMLYVFTEDDQVKQKVLENTQSGNIAFGDTFQALSVDALPFGGVGESGYGRQVLKYTFDEFIYLRSSIDMPKEAEPTLEARYPPYNEEKLKFLGAACLTKIPDDA</sequence>
<dbReference type="PANTHER" id="PTHR43570">
    <property type="entry name" value="ALDEHYDE DEHYDROGENASE"/>
    <property type="match status" value="1"/>
</dbReference>
<comment type="similarity">
    <text evidence="1 3 5">Belongs to the aldehyde dehydrogenase family.</text>
</comment>
<dbReference type="Pfam" id="PF00171">
    <property type="entry name" value="Aldedh"/>
    <property type="match status" value="1"/>
</dbReference>
<evidence type="ECO:0000256" key="3">
    <source>
        <dbReference type="PIRNR" id="PIRNR036492"/>
    </source>
</evidence>
<dbReference type="EMBL" id="JASNQZ010000006">
    <property type="protein sequence ID" value="KAL0956316.1"/>
    <property type="molecule type" value="Genomic_DNA"/>
</dbReference>
<dbReference type="PANTHER" id="PTHR43570:SF16">
    <property type="entry name" value="ALDEHYDE DEHYDROGENASE TYPE III, ISOFORM Q"/>
    <property type="match status" value="1"/>
</dbReference>
<reference evidence="8" key="1">
    <citation type="submission" date="2024-06" db="EMBL/GenBank/DDBJ databases">
        <title>Multi-omics analyses provide insights into the biosynthesis of the anticancer antibiotic pleurotin in Hohenbuehelia grisea.</title>
        <authorList>
            <person name="Weaver J.A."/>
            <person name="Alberti F."/>
        </authorList>
    </citation>
    <scope>NUCLEOTIDE SEQUENCE [LARGE SCALE GENOMIC DNA]</scope>
    <source>
        <strain evidence="8">T-177</strain>
    </source>
</reference>
<accession>A0ABR3JL94</accession>
<comment type="caution">
    <text evidence="7">The sequence shown here is derived from an EMBL/GenBank/DDBJ whole genome shotgun (WGS) entry which is preliminary data.</text>
</comment>
<protein>
    <recommendedName>
        <fullName evidence="3">Aldehyde dehydrogenase</fullName>
    </recommendedName>
</protein>
<dbReference type="InterPro" id="IPR029510">
    <property type="entry name" value="Ald_DH_CS_GLU"/>
</dbReference>
<dbReference type="SUPFAM" id="SSF53720">
    <property type="entry name" value="ALDH-like"/>
    <property type="match status" value="1"/>
</dbReference>
<evidence type="ECO:0000313" key="7">
    <source>
        <dbReference type="EMBL" id="KAL0956316.1"/>
    </source>
</evidence>
<dbReference type="InterPro" id="IPR016163">
    <property type="entry name" value="Ald_DH_C"/>
</dbReference>
<evidence type="ECO:0000259" key="6">
    <source>
        <dbReference type="Pfam" id="PF00171"/>
    </source>
</evidence>
<evidence type="ECO:0000256" key="2">
    <source>
        <dbReference type="ARBA" id="ARBA00023002"/>
    </source>
</evidence>
<dbReference type="PROSITE" id="PS00687">
    <property type="entry name" value="ALDEHYDE_DEHYDR_GLU"/>
    <property type="match status" value="1"/>
</dbReference>
<keyword evidence="8" id="KW-1185">Reference proteome</keyword>
<evidence type="ECO:0000256" key="5">
    <source>
        <dbReference type="RuleBase" id="RU003345"/>
    </source>
</evidence>
<keyword evidence="2 3" id="KW-0560">Oxidoreductase</keyword>
<evidence type="ECO:0000256" key="1">
    <source>
        <dbReference type="ARBA" id="ARBA00009986"/>
    </source>
</evidence>
<proteinExistence type="inferred from homology"/>
<dbReference type="PIRSF" id="PIRSF036492">
    <property type="entry name" value="ALDH"/>
    <property type="match status" value="1"/>
</dbReference>
<feature type="active site" evidence="4">
    <location>
        <position position="217"/>
    </location>
</feature>
<feature type="domain" description="Aldehyde dehydrogenase" evidence="6">
    <location>
        <begin position="20"/>
        <end position="433"/>
    </location>
</feature>
<dbReference type="InterPro" id="IPR016161">
    <property type="entry name" value="Ald_DH/histidinol_DH"/>
</dbReference>
<dbReference type="Gene3D" id="3.40.605.10">
    <property type="entry name" value="Aldehyde Dehydrogenase, Chain A, domain 1"/>
    <property type="match status" value="1"/>
</dbReference>
<evidence type="ECO:0000256" key="4">
    <source>
        <dbReference type="PROSITE-ProRule" id="PRU10007"/>
    </source>
</evidence>
<dbReference type="Gene3D" id="3.40.309.10">
    <property type="entry name" value="Aldehyde Dehydrogenase, Chain A, domain 2"/>
    <property type="match status" value="1"/>
</dbReference>
<evidence type="ECO:0000313" key="8">
    <source>
        <dbReference type="Proteomes" id="UP001556367"/>
    </source>
</evidence>
<dbReference type="Proteomes" id="UP001556367">
    <property type="component" value="Unassembled WGS sequence"/>
</dbReference>
<organism evidence="7 8">
    <name type="scientific">Hohenbuehelia grisea</name>
    <dbReference type="NCBI Taxonomy" id="104357"/>
    <lineage>
        <taxon>Eukaryota</taxon>
        <taxon>Fungi</taxon>
        <taxon>Dikarya</taxon>
        <taxon>Basidiomycota</taxon>
        <taxon>Agaricomycotina</taxon>
        <taxon>Agaricomycetes</taxon>
        <taxon>Agaricomycetidae</taxon>
        <taxon>Agaricales</taxon>
        <taxon>Pleurotineae</taxon>
        <taxon>Pleurotaceae</taxon>
        <taxon>Hohenbuehelia</taxon>
    </lineage>
</organism>
<gene>
    <name evidence="7" type="ORF">HGRIS_002469</name>
</gene>
<dbReference type="CDD" id="cd07135">
    <property type="entry name" value="ALDH_F14-YMR110C"/>
    <property type="match status" value="1"/>
</dbReference>
<dbReference type="InterPro" id="IPR015590">
    <property type="entry name" value="Aldehyde_DH_dom"/>
</dbReference>
<dbReference type="InterPro" id="IPR016162">
    <property type="entry name" value="Ald_DH_N"/>
</dbReference>
<name>A0ABR3JL94_9AGAR</name>
<dbReference type="InterPro" id="IPR012394">
    <property type="entry name" value="Aldehyde_DH_NAD(P)"/>
</dbReference>